<evidence type="ECO:0000259" key="3">
    <source>
        <dbReference type="Pfam" id="PF13194"/>
    </source>
</evidence>
<dbReference type="EMBL" id="CP020330">
    <property type="protein sequence ID" value="AQZ50419.1"/>
    <property type="molecule type" value="Genomic_DNA"/>
</dbReference>
<feature type="transmembrane region" description="Helical" evidence="1">
    <location>
        <begin position="62"/>
        <end position="83"/>
    </location>
</feature>
<protein>
    <submittedName>
        <fullName evidence="4">MgtC family protein</fullName>
    </submittedName>
</protein>
<dbReference type="Pfam" id="PF13194">
    <property type="entry name" value="DUF4010"/>
    <property type="match status" value="1"/>
</dbReference>
<feature type="transmembrane region" description="Helical" evidence="1">
    <location>
        <begin position="205"/>
        <end position="227"/>
    </location>
</feature>
<dbReference type="eggNOG" id="COG3174">
    <property type="taxonomic scope" value="Bacteria"/>
</dbReference>
<feature type="transmembrane region" description="Helical" evidence="1">
    <location>
        <begin position="176"/>
        <end position="193"/>
    </location>
</feature>
<feature type="domain" description="DUF4010" evidence="3">
    <location>
        <begin position="183"/>
        <end position="391"/>
    </location>
</feature>
<evidence type="ECO:0000259" key="2">
    <source>
        <dbReference type="Pfam" id="PF02308"/>
    </source>
</evidence>
<dbReference type="STRING" id="1122214.Mame_01048"/>
<dbReference type="Proteomes" id="UP000191135">
    <property type="component" value="Chromosome"/>
</dbReference>
<dbReference type="Pfam" id="PF02308">
    <property type="entry name" value="MgtC"/>
    <property type="match status" value="1"/>
</dbReference>
<dbReference type="InterPro" id="IPR049177">
    <property type="entry name" value="MgtC_SapB_SrpB_YhiD_N"/>
</dbReference>
<evidence type="ECO:0000313" key="5">
    <source>
        <dbReference type="Proteomes" id="UP000191135"/>
    </source>
</evidence>
<name>A0A1U9YYA3_9HYPH</name>
<organism evidence="4 5">
    <name type="scientific">Martelella mediterranea DSM 17316</name>
    <dbReference type="NCBI Taxonomy" id="1122214"/>
    <lineage>
        <taxon>Bacteria</taxon>
        <taxon>Pseudomonadati</taxon>
        <taxon>Pseudomonadota</taxon>
        <taxon>Alphaproteobacteria</taxon>
        <taxon>Hyphomicrobiales</taxon>
        <taxon>Aurantimonadaceae</taxon>
        <taxon>Martelella</taxon>
    </lineage>
</organism>
<dbReference type="AlphaFoldDB" id="A0A1U9YYA3"/>
<feature type="transmembrane region" description="Helical" evidence="1">
    <location>
        <begin position="268"/>
        <end position="290"/>
    </location>
</feature>
<dbReference type="KEGG" id="mmed:Mame_01048"/>
<evidence type="ECO:0000313" key="4">
    <source>
        <dbReference type="EMBL" id="AQZ50419.1"/>
    </source>
</evidence>
<keyword evidence="1" id="KW-0812">Transmembrane</keyword>
<dbReference type="OrthoDB" id="9813718at2"/>
<dbReference type="PANTHER" id="PTHR39084:SF1">
    <property type="entry name" value="DUF4010 DOMAIN-CONTAINING PROTEIN"/>
    <property type="match status" value="1"/>
</dbReference>
<feature type="transmembrane region" description="Helical" evidence="1">
    <location>
        <begin position="90"/>
        <end position="109"/>
    </location>
</feature>
<feature type="transmembrane region" description="Helical" evidence="1">
    <location>
        <begin position="365"/>
        <end position="386"/>
    </location>
</feature>
<evidence type="ECO:0000256" key="1">
    <source>
        <dbReference type="SAM" id="Phobius"/>
    </source>
</evidence>
<accession>A0A1U9YYA3</accession>
<keyword evidence="1" id="KW-0472">Membrane</keyword>
<dbReference type="RefSeq" id="WP_018064799.1">
    <property type="nucleotide sequence ID" value="NZ_AQWH01000009.1"/>
</dbReference>
<sequence length="422" mass="43249">MDMMEAFQRVGLALAIGLLAGIERGWQERDLADGQRVAGIRTFALVGLLGGLAGYLGVETGAAVPAMLAAGLTIAFVVFEYLAAGPRHDFSVTGVVAALVVFALGIVSVTGDMRLAAAGGVVTTVLLAARHALHGFLKSMTWVELRSALVLLTMSFVALPLLPNRAIDPWGGFNPFSVWLMTVMIAALSYAGYVAMRIGGPERGILFAGATGGIVSSTATTLSFARISVSQPVLARRLAGAASIAGGLSLVRCFVIASVVAPVLMAPLAAALAPGLCAFILASLVLNRSGGNAGPETELQLSNPFELQSVLRFGALLGVIGFAAKVLVKFLGPASIVFIALVSGIPDLDAITLSTAHLAGGAVPIHTAAIAVLTAAVSNLITKVVLAYSSGTREYGRLLALVTLVVIVVGGACFWLYSAVLQ</sequence>
<reference evidence="4 5" key="1">
    <citation type="submission" date="2017-03" db="EMBL/GenBank/DDBJ databases">
        <title>Foreign affairs: Plasmid Transfer between Roseobacters and Rhizobia.</title>
        <authorList>
            <person name="Bartling P."/>
            <person name="Bunk B."/>
            <person name="Overmann J."/>
            <person name="Brinkmann H."/>
            <person name="Petersen J."/>
        </authorList>
    </citation>
    <scope>NUCLEOTIDE SEQUENCE [LARGE SCALE GENOMIC DNA]</scope>
    <source>
        <strain evidence="4 5">MACL11</strain>
    </source>
</reference>
<feature type="transmembrane region" description="Helical" evidence="1">
    <location>
        <begin position="38"/>
        <end position="56"/>
    </location>
</feature>
<feature type="transmembrane region" description="Helical" evidence="1">
    <location>
        <begin position="145"/>
        <end position="164"/>
    </location>
</feature>
<gene>
    <name evidence="4" type="ORF">Mame_01048</name>
</gene>
<feature type="transmembrane region" description="Helical" evidence="1">
    <location>
        <begin position="398"/>
        <end position="417"/>
    </location>
</feature>
<dbReference type="InterPro" id="IPR025105">
    <property type="entry name" value="DUF4010"/>
</dbReference>
<feature type="domain" description="MgtC/SapB/SrpB/YhiD N-terminal" evidence="2">
    <location>
        <begin position="12"/>
        <end position="135"/>
    </location>
</feature>
<dbReference type="PANTHER" id="PTHR39084">
    <property type="entry name" value="MEMBRANE PROTEIN-RELATED"/>
    <property type="match status" value="1"/>
</dbReference>
<feature type="transmembrane region" description="Helical" evidence="1">
    <location>
        <begin position="239"/>
        <end position="261"/>
    </location>
</feature>
<proteinExistence type="predicted"/>
<keyword evidence="1" id="KW-1133">Transmembrane helix</keyword>
<keyword evidence="5" id="KW-1185">Reference proteome</keyword>